<feature type="transmembrane region" description="Helical" evidence="1">
    <location>
        <begin position="285"/>
        <end position="306"/>
    </location>
</feature>
<dbReference type="InterPro" id="IPR009577">
    <property type="entry name" value="Sm_multidrug_ex"/>
</dbReference>
<name>A0A835FTM8_9POAL</name>
<feature type="transmembrane region" description="Helical" evidence="1">
    <location>
        <begin position="313"/>
        <end position="332"/>
    </location>
</feature>
<dbReference type="Pfam" id="PF06695">
    <property type="entry name" value="Sm_multidrug_ex"/>
    <property type="match status" value="1"/>
</dbReference>
<dbReference type="Proteomes" id="UP000636709">
    <property type="component" value="Unassembled WGS sequence"/>
</dbReference>
<comment type="caution">
    <text evidence="3">The sequence shown here is derived from an EMBL/GenBank/DDBJ whole genome shotgun (WGS) entry which is preliminary data.</text>
</comment>
<sequence>MAMAAPVLAAAAASLPLTSWRWRPLVAAHPRANPTPALRLRAPASRLPTSIPGNLCAGAAAVARTPCAAAGSGGVRAEATEREAHDWDALKRVALVALGCCAAAAVLGCGAALAAAEDSIKASGFGLRVAESLRGLGWPDDAVVFALATLPVIELRGAIPVGYWMRLHPVHLTVLSVLGYCNSVFPSSLVLLSFLANAALVNMNTRNMVPVPIIILYLKKLATFLSKRSASATRLMDLLFERARRKAAPVEEFQWLGLMLFVAVPFPGTGAWTGAIIASVLGMPFWSGFSANFVGVILASLLVNLLMNLGLKYAIITGVVLFFVSTVMWSVLRSLKKSAST</sequence>
<dbReference type="OrthoDB" id="2018918at2759"/>
<keyword evidence="1" id="KW-0472">Membrane</keyword>
<dbReference type="AlphaFoldDB" id="A0A835FTM8"/>
<keyword evidence="1" id="KW-1133">Transmembrane helix</keyword>
<accession>A0A835FTM8</accession>
<feature type="transmembrane region" description="Helical" evidence="1">
    <location>
        <begin position="177"/>
        <end position="200"/>
    </location>
</feature>
<gene>
    <name evidence="3" type="ORF">HU200_005847</name>
    <name evidence="2" type="ORF">HU200_058455</name>
</gene>
<dbReference type="PANTHER" id="PTHR36007">
    <property type="entry name" value="TRANSPORT PROTEIN-RELATED"/>
    <property type="match status" value="1"/>
</dbReference>
<evidence type="ECO:0000313" key="3">
    <source>
        <dbReference type="EMBL" id="KAF8772375.1"/>
    </source>
</evidence>
<dbReference type="PANTHER" id="PTHR36007:SF2">
    <property type="entry name" value="TRANSPORT PROTEIN-RELATED"/>
    <property type="match status" value="1"/>
</dbReference>
<feature type="transmembrane region" description="Helical" evidence="1">
    <location>
        <begin position="255"/>
        <end position="279"/>
    </location>
</feature>
<evidence type="ECO:0008006" key="5">
    <source>
        <dbReference type="Google" id="ProtNLM"/>
    </source>
</evidence>
<feature type="transmembrane region" description="Helical" evidence="1">
    <location>
        <begin position="93"/>
        <end position="116"/>
    </location>
</feature>
<dbReference type="GO" id="GO:0009507">
    <property type="term" value="C:chloroplast"/>
    <property type="evidence" value="ECO:0007669"/>
    <property type="project" value="TreeGrafter"/>
</dbReference>
<dbReference type="EMBL" id="JACEFO010002460">
    <property type="protein sequence ID" value="KAF8659428.1"/>
    <property type="molecule type" value="Genomic_DNA"/>
</dbReference>
<keyword evidence="1" id="KW-0812">Transmembrane</keyword>
<organism evidence="3 4">
    <name type="scientific">Digitaria exilis</name>
    <dbReference type="NCBI Taxonomy" id="1010633"/>
    <lineage>
        <taxon>Eukaryota</taxon>
        <taxon>Viridiplantae</taxon>
        <taxon>Streptophyta</taxon>
        <taxon>Embryophyta</taxon>
        <taxon>Tracheophyta</taxon>
        <taxon>Spermatophyta</taxon>
        <taxon>Magnoliopsida</taxon>
        <taxon>Liliopsida</taxon>
        <taxon>Poales</taxon>
        <taxon>Poaceae</taxon>
        <taxon>PACMAD clade</taxon>
        <taxon>Panicoideae</taxon>
        <taxon>Panicodae</taxon>
        <taxon>Paniceae</taxon>
        <taxon>Anthephorinae</taxon>
        <taxon>Digitaria</taxon>
    </lineage>
</organism>
<dbReference type="EMBL" id="JACEFO010000407">
    <property type="protein sequence ID" value="KAF8772375.1"/>
    <property type="molecule type" value="Genomic_DNA"/>
</dbReference>
<evidence type="ECO:0000256" key="1">
    <source>
        <dbReference type="SAM" id="Phobius"/>
    </source>
</evidence>
<proteinExistence type="predicted"/>
<keyword evidence="4" id="KW-1185">Reference proteome</keyword>
<protein>
    <recommendedName>
        <fullName evidence="5">Small multi-drug export protein</fullName>
    </recommendedName>
</protein>
<reference evidence="3" key="1">
    <citation type="submission" date="2020-07" db="EMBL/GenBank/DDBJ databases">
        <title>Genome sequence and genetic diversity analysis of an under-domesticated orphan crop, white fonio (Digitaria exilis).</title>
        <authorList>
            <person name="Bennetzen J.L."/>
            <person name="Chen S."/>
            <person name="Ma X."/>
            <person name="Wang X."/>
            <person name="Yssel A.E.J."/>
            <person name="Chaluvadi S.R."/>
            <person name="Johnson M."/>
            <person name="Gangashetty P."/>
            <person name="Hamidou F."/>
            <person name="Sanogo M.D."/>
            <person name="Zwaenepoel A."/>
            <person name="Wallace J."/>
            <person name="Van De Peer Y."/>
            <person name="Van Deynze A."/>
        </authorList>
    </citation>
    <scope>NUCLEOTIDE SEQUENCE</scope>
    <source>
        <tissue evidence="3">Leaves</tissue>
    </source>
</reference>
<evidence type="ECO:0000313" key="2">
    <source>
        <dbReference type="EMBL" id="KAF8659428.1"/>
    </source>
</evidence>
<evidence type="ECO:0000313" key="4">
    <source>
        <dbReference type="Proteomes" id="UP000636709"/>
    </source>
</evidence>